<evidence type="ECO:0000256" key="6">
    <source>
        <dbReference type="ARBA" id="ARBA00022723"/>
    </source>
</evidence>
<dbReference type="GeneID" id="80543148"/>
<keyword evidence="5" id="KW-1090">Inhibition of host innate immune response by virus</keyword>
<keyword evidence="3" id="KW-0941">Suppressor of RNA silencing</keyword>
<dbReference type="GO" id="GO:0052170">
    <property type="term" value="P:symbiont-mediated suppression of host innate immune response"/>
    <property type="evidence" value="ECO:0007669"/>
    <property type="project" value="UniProtKB-KW"/>
</dbReference>
<proteinExistence type="inferred from homology"/>
<sequence>MRAEQYRSVLREVFSVYTDRHLDDVIDYIVLKFVLPKCVGLSSYARKRRAKQIGRCPRCFRVVPKFYFTTKCDGVTCVPGISYRLDVEKYIKYGLSEIKT</sequence>
<dbReference type="GO" id="GO:0008270">
    <property type="term" value="F:zinc ion binding"/>
    <property type="evidence" value="ECO:0007669"/>
    <property type="project" value="UniProtKB-KW"/>
</dbReference>
<dbReference type="RefSeq" id="YP_010804332.1">
    <property type="nucleotide sequence ID" value="NC_077071.1"/>
</dbReference>
<evidence type="ECO:0000256" key="2">
    <source>
        <dbReference type="ARBA" id="ARBA00017202"/>
    </source>
</evidence>
<dbReference type="Proteomes" id="UP001162126">
    <property type="component" value="Segment"/>
</dbReference>
<evidence type="ECO:0000256" key="3">
    <source>
        <dbReference type="ARBA" id="ARBA00022463"/>
    </source>
</evidence>
<keyword evidence="12" id="KW-1185">Reference proteome</keyword>
<accession>A0A8E7KMB3</accession>
<name>A0A8E7KMB3_9VIRU</name>
<keyword evidence="10" id="KW-0899">Viral immunoevasion</keyword>
<keyword evidence="7" id="KW-0863">Zinc-finger</keyword>
<reference evidence="11" key="1">
    <citation type="submission" date="2020-05" db="EMBL/GenBank/DDBJ databases">
        <title>Novel viruses associated with indigenous members of the Amaryllidaceae family in South Africa.</title>
        <authorList>
            <person name="Read D.A."/>
            <person name="Thompson G.D."/>
        </authorList>
    </citation>
    <scope>NUCLEOTIDE SEQUENCE</scope>
    <source>
        <strain evidence="11">19-3040</strain>
    </source>
</reference>
<evidence type="ECO:0000256" key="1">
    <source>
        <dbReference type="ARBA" id="ARBA00006158"/>
    </source>
</evidence>
<evidence type="ECO:0000256" key="9">
    <source>
        <dbReference type="ARBA" id="ARBA00023125"/>
    </source>
</evidence>
<dbReference type="Pfam" id="PF01623">
    <property type="entry name" value="Carla_C4"/>
    <property type="match status" value="1"/>
</dbReference>
<dbReference type="KEGG" id="vg:80543148"/>
<organism evidence="11 12">
    <name type="scientific">Clivia carlavirus A</name>
    <dbReference type="NCBI Taxonomy" id="2838077"/>
    <lineage>
        <taxon>Viruses</taxon>
        <taxon>Riboviria</taxon>
        <taxon>Orthornavirae</taxon>
        <taxon>Kitrinoviricota</taxon>
        <taxon>Alsuviricetes</taxon>
        <taxon>Tymovirales</taxon>
        <taxon>Betaflexiviridae</taxon>
        <taxon>Quinvirinae</taxon>
        <taxon>Carlavirus</taxon>
        <taxon>Carlavirus alphacliviae</taxon>
        <taxon>Carlavirus ClCVA</taxon>
    </lineage>
</organism>
<evidence type="ECO:0000256" key="8">
    <source>
        <dbReference type="ARBA" id="ARBA00022833"/>
    </source>
</evidence>
<evidence type="ECO:0000256" key="5">
    <source>
        <dbReference type="ARBA" id="ARBA00022632"/>
    </source>
</evidence>
<evidence type="ECO:0000313" key="11">
    <source>
        <dbReference type="EMBL" id="QVY19183.1"/>
    </source>
</evidence>
<protein>
    <recommendedName>
        <fullName evidence="2">RNA silencing suppressor</fullName>
    </recommendedName>
</protein>
<keyword evidence="8" id="KW-0862">Zinc</keyword>
<dbReference type="EMBL" id="MT533598">
    <property type="protein sequence ID" value="QVY19183.1"/>
    <property type="molecule type" value="Genomic_RNA"/>
</dbReference>
<evidence type="ECO:0000256" key="4">
    <source>
        <dbReference type="ARBA" id="ARBA00022581"/>
    </source>
</evidence>
<evidence type="ECO:0000256" key="7">
    <source>
        <dbReference type="ARBA" id="ARBA00022771"/>
    </source>
</evidence>
<dbReference type="GO" id="GO:0006355">
    <property type="term" value="P:regulation of DNA-templated transcription"/>
    <property type="evidence" value="ECO:0007669"/>
    <property type="project" value="InterPro"/>
</dbReference>
<dbReference type="InterPro" id="IPR002568">
    <property type="entry name" value="Carla-bd"/>
</dbReference>
<evidence type="ECO:0000313" key="12">
    <source>
        <dbReference type="Proteomes" id="UP001162126"/>
    </source>
</evidence>
<gene>
    <name evidence="11" type="primary">NABP</name>
</gene>
<keyword evidence="9" id="KW-0238">DNA-binding</keyword>
<dbReference type="GO" id="GO:0003677">
    <property type="term" value="F:DNA binding"/>
    <property type="evidence" value="ECO:0007669"/>
    <property type="project" value="UniProtKB-KW"/>
</dbReference>
<evidence type="ECO:0000256" key="10">
    <source>
        <dbReference type="ARBA" id="ARBA00023280"/>
    </source>
</evidence>
<keyword evidence="4" id="KW-0945">Host-virus interaction</keyword>
<keyword evidence="6" id="KW-0479">Metal-binding</keyword>
<comment type="similarity">
    <text evidence="1">Belongs to the carlaviruses nucleic acid-binding protein family.</text>
</comment>